<dbReference type="GO" id="GO:0016887">
    <property type="term" value="F:ATP hydrolysis activity"/>
    <property type="evidence" value="ECO:0007669"/>
    <property type="project" value="TreeGrafter"/>
</dbReference>
<dbReference type="Pfam" id="PF01656">
    <property type="entry name" value="CbiA"/>
    <property type="match status" value="1"/>
</dbReference>
<dbReference type="InterPro" id="IPR002586">
    <property type="entry name" value="CobQ/CobB/MinD/ParA_Nub-bd_dom"/>
</dbReference>
<name>R1G2E7_NANST</name>
<organism evidence="2 3">
    <name type="scientific">Nanobsidianus stetteri</name>
    <dbReference type="NCBI Taxonomy" id="1294122"/>
    <lineage>
        <taxon>Archaea</taxon>
        <taxon>Nanobdellota</taxon>
        <taxon>Candidatus Nanoarchaeia</taxon>
        <taxon>Nanoarchaeales</taxon>
        <taxon>Nanopusillaceae</taxon>
        <taxon>Candidatus Nanobsidianus</taxon>
    </lineage>
</organism>
<dbReference type="GO" id="GO:0009898">
    <property type="term" value="C:cytoplasmic side of plasma membrane"/>
    <property type="evidence" value="ECO:0007669"/>
    <property type="project" value="TreeGrafter"/>
</dbReference>
<reference evidence="2 3" key="1">
    <citation type="submission" date="2013-02" db="EMBL/GenBank/DDBJ databases">
        <title>Insights into archaeal evolution and symbiosis from the genomes of a Nanoarchaeon and its crenarchaeal host from Yellowstone National Park.</title>
        <authorList>
            <person name="Podar M."/>
            <person name="Makarova K.S."/>
            <person name="Graham D.E."/>
            <person name="Wolf Y.I."/>
            <person name="Koonin E.V."/>
            <person name="Reysenbach A.-L."/>
        </authorList>
    </citation>
    <scope>NUCLEOTIDE SEQUENCE [LARGE SCALE GENOMIC DNA]</scope>
</reference>
<dbReference type="InterPro" id="IPR027417">
    <property type="entry name" value="P-loop_NTPase"/>
</dbReference>
<evidence type="ECO:0000313" key="2">
    <source>
        <dbReference type="EMBL" id="EOD42251.1"/>
    </source>
</evidence>
<dbReference type="GO" id="GO:0005829">
    <property type="term" value="C:cytosol"/>
    <property type="evidence" value="ECO:0007669"/>
    <property type="project" value="TreeGrafter"/>
</dbReference>
<protein>
    <submittedName>
        <fullName evidence="2">CobQ/CobB/MinD/ParA ATPase</fullName>
    </submittedName>
</protein>
<evidence type="ECO:0000313" key="3">
    <source>
        <dbReference type="Proteomes" id="UP000053279"/>
    </source>
</evidence>
<dbReference type="SUPFAM" id="SSF52540">
    <property type="entry name" value="P-loop containing nucleoside triphosphate hydrolases"/>
    <property type="match status" value="1"/>
</dbReference>
<proteinExistence type="predicted"/>
<evidence type="ECO:0000259" key="1">
    <source>
        <dbReference type="Pfam" id="PF01656"/>
    </source>
</evidence>
<dbReference type="EMBL" id="APJZ01000006">
    <property type="protein sequence ID" value="EOD42251.1"/>
    <property type="molecule type" value="Genomic_DNA"/>
</dbReference>
<feature type="domain" description="CobQ/CobB/MinD/ParA nucleotide binding" evidence="1">
    <location>
        <begin position="4"/>
        <end position="178"/>
    </location>
</feature>
<dbReference type="PANTHER" id="PTHR43384:SF10">
    <property type="entry name" value="ATPASE INVOLVED IN CHROMOSOME PARTITIONING, PARA_MIND FAMILY"/>
    <property type="match status" value="1"/>
</dbReference>
<comment type="caution">
    <text evidence="2">The sequence shown here is derived from an EMBL/GenBank/DDBJ whole genome shotgun (WGS) entry which is preliminary data.</text>
</comment>
<sequence length="220" mass="26048">MIVSFISLKGGVGKTTLTNNLAAYLKKEYNYKVLIIDTNGTYSSNLIFLNNEKLFGNKIYEGIKVLPYFHLKIIDNLDFNISDLNYLKRYYDVIIFDVLPNINYILSIEKISDINFLVINPDFYSLYVNKKLYDLLDKNKVKIVLNKYDKSIEIDFIEDVYNKEVYVVIPVIKDFIKYQFQYQPIAFYNEKSKALKYIDELAYCITGNKRRRSIFDILFR</sequence>
<dbReference type="Gene3D" id="3.40.50.300">
    <property type="entry name" value="P-loop containing nucleotide triphosphate hydrolases"/>
    <property type="match status" value="2"/>
</dbReference>
<dbReference type="PANTHER" id="PTHR43384">
    <property type="entry name" value="SEPTUM SITE-DETERMINING PROTEIN MIND HOMOLOG, CHLOROPLASTIC-RELATED"/>
    <property type="match status" value="1"/>
</dbReference>
<dbReference type="InterPro" id="IPR050625">
    <property type="entry name" value="ParA/MinD_ATPase"/>
</dbReference>
<accession>R1G2E7</accession>
<dbReference type="Proteomes" id="UP000053279">
    <property type="component" value="Unassembled WGS sequence"/>
</dbReference>
<dbReference type="CDD" id="cd02042">
    <property type="entry name" value="ParAB_family"/>
    <property type="match status" value="1"/>
</dbReference>
<dbReference type="GO" id="GO:0051782">
    <property type="term" value="P:negative regulation of cell division"/>
    <property type="evidence" value="ECO:0007669"/>
    <property type="project" value="TreeGrafter"/>
</dbReference>
<gene>
    <name evidence="2" type="ORF">Nst1_592</name>
</gene>
<dbReference type="AlphaFoldDB" id="R1G2E7"/>
<dbReference type="GO" id="GO:0005524">
    <property type="term" value="F:ATP binding"/>
    <property type="evidence" value="ECO:0007669"/>
    <property type="project" value="TreeGrafter"/>
</dbReference>
<keyword evidence="3" id="KW-1185">Reference proteome</keyword>